<dbReference type="STRING" id="6689.A0A3R7PTM7"/>
<sequence length="452" mass="48665">MNASVSFGPQPPTNPVHAHPFVPRHRPRSRPTHFRPTAHLPGHAHPFATPTLPGGSVDGGERTRMWGRPDGPTNPVHAPPIRSRGGPRGAREARGGGSRAAGAGWRRATPTNPGCVRTPEGWHGRPARRRARGGQRASCASGATQVRRRRGGQAELGGAEQPHAASVRGAAERGGGGPKRRVWTGPLWRSGRHRPVGGCPDAARLRRAFERADHSVPGDAPGAGRAPVRRRRRCGHIFGAASGGRRARCVGGPTPTNPVAAGRGAEIHSFHAPTRFTPIPFVLRFPLPPSSTPTSPRPTNPFTAHPFVPSFNIHSAHAHPFAPRPPTRFTPTHSSHAHQPGSRPSIRPTPTNPVPAHPLSHATIHAHPFVPRPPTRFTPTYPVHAHPFVPRPPTRFTPTHSHRTPSHTHTLASRSPLPPFPERCHARRFPGAARAPPRPRCDARHVATELDP</sequence>
<accession>A0A3R7PTM7</accession>
<name>A0A3R7PTM7_PENVA</name>
<dbReference type="AlphaFoldDB" id="A0A3R7PTM7"/>
<comment type="caution">
    <text evidence="2">The sequence shown here is derived from an EMBL/GenBank/DDBJ whole genome shotgun (WGS) entry which is preliminary data.</text>
</comment>
<evidence type="ECO:0000313" key="2">
    <source>
        <dbReference type="EMBL" id="ROT82300.1"/>
    </source>
</evidence>
<keyword evidence="3" id="KW-1185">Reference proteome</keyword>
<feature type="compositionally biased region" description="Low complexity" evidence="1">
    <location>
        <begin position="134"/>
        <end position="143"/>
    </location>
</feature>
<gene>
    <name evidence="2" type="ORF">C7M84_024538</name>
</gene>
<evidence type="ECO:0000313" key="3">
    <source>
        <dbReference type="Proteomes" id="UP000283509"/>
    </source>
</evidence>
<evidence type="ECO:0000256" key="1">
    <source>
        <dbReference type="SAM" id="MobiDB-lite"/>
    </source>
</evidence>
<feature type="region of interest" description="Disordered" evidence="1">
    <location>
        <begin position="1"/>
        <end position="195"/>
    </location>
</feature>
<dbReference type="Proteomes" id="UP000283509">
    <property type="component" value="Unassembled WGS sequence"/>
</dbReference>
<reference evidence="2 3" key="2">
    <citation type="submission" date="2019-01" db="EMBL/GenBank/DDBJ databases">
        <title>The decoding of complex shrimp genome reveals the adaptation for benthos swimmer, frequently molting mechanism and breeding impact on genome.</title>
        <authorList>
            <person name="Sun Y."/>
            <person name="Gao Y."/>
            <person name="Yu Y."/>
        </authorList>
    </citation>
    <scope>NUCLEOTIDE SEQUENCE [LARGE SCALE GENOMIC DNA]</scope>
    <source>
        <tissue evidence="2">Muscle</tissue>
    </source>
</reference>
<feature type="compositionally biased region" description="Basic residues" evidence="1">
    <location>
        <begin position="22"/>
        <end position="33"/>
    </location>
</feature>
<organism evidence="2 3">
    <name type="scientific">Penaeus vannamei</name>
    <name type="common">Whiteleg shrimp</name>
    <name type="synonym">Litopenaeus vannamei</name>
    <dbReference type="NCBI Taxonomy" id="6689"/>
    <lineage>
        <taxon>Eukaryota</taxon>
        <taxon>Metazoa</taxon>
        <taxon>Ecdysozoa</taxon>
        <taxon>Arthropoda</taxon>
        <taxon>Crustacea</taxon>
        <taxon>Multicrustacea</taxon>
        <taxon>Malacostraca</taxon>
        <taxon>Eumalacostraca</taxon>
        <taxon>Eucarida</taxon>
        <taxon>Decapoda</taxon>
        <taxon>Dendrobranchiata</taxon>
        <taxon>Penaeoidea</taxon>
        <taxon>Penaeidae</taxon>
        <taxon>Penaeus</taxon>
    </lineage>
</organism>
<feature type="compositionally biased region" description="Basic and acidic residues" evidence="1">
    <location>
        <begin position="439"/>
        <end position="452"/>
    </location>
</feature>
<dbReference type="EMBL" id="QCYY01000848">
    <property type="protein sequence ID" value="ROT82300.1"/>
    <property type="molecule type" value="Genomic_DNA"/>
</dbReference>
<proteinExistence type="predicted"/>
<feature type="region of interest" description="Disordered" evidence="1">
    <location>
        <begin position="316"/>
        <end position="452"/>
    </location>
</feature>
<protein>
    <submittedName>
        <fullName evidence="2">Uncharacterized protein</fullName>
    </submittedName>
</protein>
<feature type="compositionally biased region" description="Low complexity" evidence="1">
    <location>
        <begin position="377"/>
        <end position="388"/>
    </location>
</feature>
<reference evidence="2 3" key="1">
    <citation type="submission" date="2018-04" db="EMBL/GenBank/DDBJ databases">
        <authorList>
            <person name="Zhang X."/>
            <person name="Yuan J."/>
            <person name="Li F."/>
            <person name="Xiang J."/>
        </authorList>
    </citation>
    <scope>NUCLEOTIDE SEQUENCE [LARGE SCALE GENOMIC DNA]</scope>
    <source>
        <tissue evidence="2">Muscle</tissue>
    </source>
</reference>